<comment type="similarity">
    <text evidence="7">Belongs to the metallo-dependent hydrolases superfamily. HutI family.</text>
</comment>
<proteinExistence type="inferred from homology"/>
<keyword evidence="4 7" id="KW-0369">Histidine metabolism</keyword>
<comment type="cofactor">
    <cofactor evidence="7">
        <name>Zn(2+)</name>
        <dbReference type="ChEBI" id="CHEBI:29105"/>
    </cofactor>
    <cofactor evidence="7">
        <name>Fe(3+)</name>
        <dbReference type="ChEBI" id="CHEBI:29034"/>
    </cofactor>
    <text evidence="7">Binds 1 zinc or iron ion per subunit.</text>
</comment>
<evidence type="ECO:0000256" key="6">
    <source>
        <dbReference type="ARBA" id="ARBA00023004"/>
    </source>
</evidence>
<dbReference type="InterPro" id="IPR032466">
    <property type="entry name" value="Metal_Hydrolase"/>
</dbReference>
<feature type="binding site" evidence="7">
    <location>
        <position position="317"/>
    </location>
    <ligand>
        <name>N-formimidoyl-L-glutamate</name>
        <dbReference type="ChEBI" id="CHEBI:58928"/>
    </ligand>
</feature>
<feature type="binding site" evidence="7">
    <location>
        <position position="320"/>
    </location>
    <ligand>
        <name>4-imidazolone-5-propanoate</name>
        <dbReference type="ChEBI" id="CHEBI:77893"/>
    </ligand>
</feature>
<protein>
    <recommendedName>
        <fullName evidence="1 7">Imidazolonepropionase</fullName>
        <ecNumber evidence="1 7">3.5.2.7</ecNumber>
    </recommendedName>
    <alternativeName>
        <fullName evidence="7">Imidazolone-5-propionate hydrolase</fullName>
    </alternativeName>
</protein>
<keyword evidence="10" id="KW-1185">Reference proteome</keyword>
<dbReference type="CDD" id="cd01296">
    <property type="entry name" value="Imidazolone-5PH"/>
    <property type="match status" value="1"/>
</dbReference>
<reference evidence="9 10" key="1">
    <citation type="submission" date="2016-10" db="EMBL/GenBank/DDBJ databases">
        <authorList>
            <person name="de Groot N.N."/>
        </authorList>
    </citation>
    <scope>NUCLEOTIDE SEQUENCE [LARGE SCALE GENOMIC DNA]</scope>
    <source>
        <strain evidence="9 10">CGMCC 1.9109</strain>
    </source>
</reference>
<dbReference type="InterPro" id="IPR005920">
    <property type="entry name" value="HutI"/>
</dbReference>
<feature type="binding site" evidence="7">
    <location>
        <position position="70"/>
    </location>
    <ligand>
        <name>Fe(3+)</name>
        <dbReference type="ChEBI" id="CHEBI:29034"/>
    </ligand>
</feature>
<feature type="binding site" evidence="7">
    <location>
        <position position="240"/>
    </location>
    <ligand>
        <name>Fe(3+)</name>
        <dbReference type="ChEBI" id="CHEBI:29034"/>
    </ligand>
</feature>
<evidence type="ECO:0000313" key="9">
    <source>
        <dbReference type="EMBL" id="SDD90864.1"/>
    </source>
</evidence>
<comment type="pathway">
    <text evidence="7">Amino-acid degradation; L-histidine degradation into L-glutamate; N-formimidoyl-L-glutamate from L-histidine: step 3/3.</text>
</comment>
<organism evidence="9 10">
    <name type="scientific">Kordiimonas lacus</name>
    <dbReference type="NCBI Taxonomy" id="637679"/>
    <lineage>
        <taxon>Bacteria</taxon>
        <taxon>Pseudomonadati</taxon>
        <taxon>Pseudomonadota</taxon>
        <taxon>Alphaproteobacteria</taxon>
        <taxon>Kordiimonadales</taxon>
        <taxon>Kordiimonadaceae</taxon>
        <taxon>Kordiimonas</taxon>
    </lineage>
</organism>
<feature type="domain" description="Amidohydrolase-related" evidence="8">
    <location>
        <begin position="62"/>
        <end position="380"/>
    </location>
</feature>
<dbReference type="GO" id="GO:0005506">
    <property type="term" value="F:iron ion binding"/>
    <property type="evidence" value="ECO:0007669"/>
    <property type="project" value="UniProtKB-UniRule"/>
</dbReference>
<evidence type="ECO:0000256" key="2">
    <source>
        <dbReference type="ARBA" id="ARBA00022723"/>
    </source>
</evidence>
<feature type="binding site" evidence="7">
    <location>
        <position position="315"/>
    </location>
    <ligand>
        <name>Fe(3+)</name>
        <dbReference type="ChEBI" id="CHEBI:29034"/>
    </ligand>
</feature>
<dbReference type="RefSeq" id="WP_068302691.1">
    <property type="nucleotide sequence ID" value="NZ_FNAK01000003.1"/>
</dbReference>
<dbReference type="Gene3D" id="3.20.20.140">
    <property type="entry name" value="Metal-dependent hydrolases"/>
    <property type="match status" value="1"/>
</dbReference>
<comment type="subcellular location">
    <subcellularLocation>
        <location evidence="7">Cytoplasm</location>
    </subcellularLocation>
</comment>
<evidence type="ECO:0000313" key="10">
    <source>
        <dbReference type="Proteomes" id="UP000183685"/>
    </source>
</evidence>
<dbReference type="GO" id="GO:0008270">
    <property type="term" value="F:zinc ion binding"/>
    <property type="evidence" value="ECO:0007669"/>
    <property type="project" value="UniProtKB-UniRule"/>
</dbReference>
<keyword evidence="2 7" id="KW-0479">Metal-binding</keyword>
<dbReference type="Proteomes" id="UP000183685">
    <property type="component" value="Unassembled WGS sequence"/>
</dbReference>
<feature type="binding site" evidence="7">
    <location>
        <position position="72"/>
    </location>
    <ligand>
        <name>Fe(3+)</name>
        <dbReference type="ChEBI" id="CHEBI:29034"/>
    </ligand>
</feature>
<keyword evidence="6 7" id="KW-0408">Iron</keyword>
<evidence type="ECO:0000256" key="3">
    <source>
        <dbReference type="ARBA" id="ARBA00022801"/>
    </source>
</evidence>
<feature type="binding site" evidence="7">
    <location>
        <position position="175"/>
    </location>
    <ligand>
        <name>4-imidazolone-5-propanoate</name>
        <dbReference type="ChEBI" id="CHEBI:77893"/>
    </ligand>
</feature>
<evidence type="ECO:0000256" key="1">
    <source>
        <dbReference type="ARBA" id="ARBA00012864"/>
    </source>
</evidence>
<dbReference type="NCBIfam" id="TIGR01224">
    <property type="entry name" value="hutI"/>
    <property type="match status" value="1"/>
</dbReference>
<dbReference type="PANTHER" id="PTHR42752">
    <property type="entry name" value="IMIDAZOLONEPROPIONASE"/>
    <property type="match status" value="1"/>
</dbReference>
<dbReference type="FunFam" id="3.20.20.140:FF:000007">
    <property type="entry name" value="Imidazolonepropionase"/>
    <property type="match status" value="1"/>
</dbReference>
<dbReference type="EC" id="3.5.2.7" evidence="1 7"/>
<dbReference type="UniPathway" id="UPA00379">
    <property type="reaction ID" value="UER00551"/>
</dbReference>
<name>A0A1G6YK28_9PROT</name>
<feature type="binding site" evidence="7">
    <location>
        <position position="79"/>
    </location>
    <ligand>
        <name>4-imidazolone-5-propanoate</name>
        <dbReference type="ChEBI" id="CHEBI:77893"/>
    </ligand>
</feature>
<dbReference type="OrthoDB" id="9776455at2"/>
<feature type="binding site" evidence="7">
    <location>
        <position position="319"/>
    </location>
    <ligand>
        <name>N-formimidoyl-L-glutamate</name>
        <dbReference type="ChEBI" id="CHEBI:58928"/>
    </ligand>
</feature>
<comment type="function">
    <text evidence="7">Catalyzes the hydrolytic cleavage of the carbon-nitrogen bond in imidazolone-5-propanoate to yield N-formimidoyl-L-glutamate. It is the third step in the universal histidine degradation pathway.</text>
</comment>
<dbReference type="STRING" id="637679.GCA_001550055_01341"/>
<dbReference type="AlphaFoldDB" id="A0A1G6YK28"/>
<dbReference type="Gene3D" id="2.30.40.10">
    <property type="entry name" value="Urease, subunit C, domain 1"/>
    <property type="match status" value="1"/>
</dbReference>
<feature type="binding site" evidence="7">
    <location>
        <position position="70"/>
    </location>
    <ligand>
        <name>Zn(2+)</name>
        <dbReference type="ChEBI" id="CHEBI:29105"/>
    </ligand>
</feature>
<dbReference type="GO" id="GO:0019557">
    <property type="term" value="P:L-histidine catabolic process to glutamate and formate"/>
    <property type="evidence" value="ECO:0007669"/>
    <property type="project" value="UniProtKB-UniPathway"/>
</dbReference>
<dbReference type="GO" id="GO:0019556">
    <property type="term" value="P:L-histidine catabolic process to glutamate and formamide"/>
    <property type="evidence" value="ECO:0007669"/>
    <property type="project" value="UniProtKB-UniRule"/>
</dbReference>
<sequence>MFDTLLRNVNIATMADGRAPYGAIESGAIGVKDGRLAFVGPMAELPAGLSAAEEIDGNDMWAFPGFVDCHTHIVYGGNRAREFEERLNGVSYEEIARRGGGILSTVKNTRAASVEELTASAVKRLKRLAADGVTTVEIKSGYGLTLDDELKMLRAAKAAAEEVGLRVRTTFLGAHALPPEFKDDKDGYIAHVCDVMIPAVAKEGLADAVDAFCEGIAFSAEQTARVFDAAKAHGIRVKLHADQLSDLSGGALAASYQALSADHLEYASATSVRAMADTGTVAVLLPGAFYVLQETKRPPVEMMRQAGVHMALATDANPGSSPVLSLQLMLHMGCTLFGMTPEEALRGITLNGARALGLEQDLGTLEEGKQADILLFDISEPAELAYYVGGISPNRIISHP</sequence>
<evidence type="ECO:0000256" key="4">
    <source>
        <dbReference type="ARBA" id="ARBA00022808"/>
    </source>
</evidence>
<accession>A0A1G6YK28</accession>
<dbReference type="EMBL" id="FNAK01000003">
    <property type="protein sequence ID" value="SDD90864.1"/>
    <property type="molecule type" value="Genomic_DNA"/>
</dbReference>
<feature type="binding site" evidence="7">
    <location>
        <position position="315"/>
    </location>
    <ligand>
        <name>Zn(2+)</name>
        <dbReference type="ChEBI" id="CHEBI:29105"/>
    </ligand>
</feature>
<dbReference type="InterPro" id="IPR006680">
    <property type="entry name" value="Amidohydro-rel"/>
</dbReference>
<evidence type="ECO:0000256" key="7">
    <source>
        <dbReference type="HAMAP-Rule" id="MF_00372"/>
    </source>
</evidence>
<dbReference type="Pfam" id="PF01979">
    <property type="entry name" value="Amidohydro_1"/>
    <property type="match status" value="1"/>
</dbReference>
<keyword evidence="5 7" id="KW-0862">Zinc</keyword>
<feature type="binding site" evidence="7">
    <location>
        <position position="142"/>
    </location>
    <ligand>
        <name>N-formimidoyl-L-glutamate</name>
        <dbReference type="ChEBI" id="CHEBI:58928"/>
    </ligand>
</feature>
<dbReference type="SUPFAM" id="SSF51338">
    <property type="entry name" value="Composite domain of metallo-dependent hydrolases"/>
    <property type="match status" value="1"/>
</dbReference>
<dbReference type="GO" id="GO:0050480">
    <property type="term" value="F:imidazolonepropionase activity"/>
    <property type="evidence" value="ECO:0007669"/>
    <property type="project" value="UniProtKB-UniRule"/>
</dbReference>
<feature type="binding site" evidence="7">
    <location>
        <position position="142"/>
    </location>
    <ligand>
        <name>4-imidazolone-5-propanoate</name>
        <dbReference type="ChEBI" id="CHEBI:77893"/>
    </ligand>
</feature>
<evidence type="ECO:0000259" key="8">
    <source>
        <dbReference type="Pfam" id="PF01979"/>
    </source>
</evidence>
<dbReference type="GO" id="GO:0005737">
    <property type="term" value="C:cytoplasm"/>
    <property type="evidence" value="ECO:0007669"/>
    <property type="project" value="UniProtKB-SubCell"/>
</dbReference>
<dbReference type="HAMAP" id="MF_00372">
    <property type="entry name" value="HutI"/>
    <property type="match status" value="1"/>
</dbReference>
<dbReference type="SUPFAM" id="SSF51556">
    <property type="entry name" value="Metallo-dependent hydrolases"/>
    <property type="match status" value="1"/>
</dbReference>
<feature type="binding site" evidence="7">
    <location>
        <position position="243"/>
    </location>
    <ligand>
        <name>4-imidazolone-5-propanoate</name>
        <dbReference type="ChEBI" id="CHEBI:77893"/>
    </ligand>
</feature>
<feature type="binding site" evidence="7">
    <location>
        <position position="240"/>
    </location>
    <ligand>
        <name>Zn(2+)</name>
        <dbReference type="ChEBI" id="CHEBI:29105"/>
    </ligand>
</feature>
<gene>
    <name evidence="7" type="primary">hutI</name>
    <name evidence="9" type="ORF">SAMN04488071_1659</name>
</gene>
<dbReference type="PANTHER" id="PTHR42752:SF1">
    <property type="entry name" value="IMIDAZOLONEPROPIONASE-RELATED"/>
    <property type="match status" value="1"/>
</dbReference>
<keyword evidence="7" id="KW-0963">Cytoplasm</keyword>
<keyword evidence="3 7" id="KW-0378">Hydrolase</keyword>
<comment type="catalytic activity">
    <reaction evidence="7">
        <text>4-imidazolone-5-propanoate + H2O = N-formimidoyl-L-glutamate</text>
        <dbReference type="Rhea" id="RHEA:23660"/>
        <dbReference type="ChEBI" id="CHEBI:15377"/>
        <dbReference type="ChEBI" id="CHEBI:58928"/>
        <dbReference type="ChEBI" id="CHEBI:77893"/>
        <dbReference type="EC" id="3.5.2.7"/>
    </reaction>
</comment>
<evidence type="ECO:0000256" key="5">
    <source>
        <dbReference type="ARBA" id="ARBA00022833"/>
    </source>
</evidence>
<feature type="binding site" evidence="7">
    <location>
        <position position="72"/>
    </location>
    <ligand>
        <name>Zn(2+)</name>
        <dbReference type="ChEBI" id="CHEBI:29105"/>
    </ligand>
</feature>
<dbReference type="InterPro" id="IPR011059">
    <property type="entry name" value="Metal-dep_hydrolase_composite"/>
</dbReference>